<dbReference type="EMBL" id="CAWUON010000047">
    <property type="protein sequence ID" value="CAK7269359.1"/>
    <property type="molecule type" value="Genomic_DNA"/>
</dbReference>
<sequence length="619" mass="67381">MNTLPRDSSAGAATRIKAYFSRLNPVPVFPEYTGPYKVGTIDIEIPVSVLDSPSPAPGGTDDLHTVQFRIFYPTTPDAQGERIRWLPTPQRSHVSGYTQFLGIRPILAELVSFLPRHLNYTSISALKNAPLLEPDSPGGRWPTMIFSHGLGGSRNAYSHIVGSVASHGVVVICPEHRDGSSVISFVRNPAAQSCFSQHDHCRVVPYQRIPHNETPAIWDRRDEQIRIRLWELGLIHDAVLRIDEANQPLPNLNSSTPASAVAQFTDKLKVHSPGDIIWAGHSFGSASIVQLLKTTYYAGTPKLAVLAKPLFTPQKSSRLHKQISERSPTILLDLWCFPLLSPSQRRLHDLPLPVYAADVPTAPGGTGLLAIESESFFKWTSHLHSTARVLSPNPAAPVVLASAFERPGGVRLPKPNFFYVKNSAHLNQSDFGLLFPWLTKKVFGAEEPERAIRLNLRAILEMLRVNGVTVARTWVGDLVDGTDVDSLDRNVKATTSLSDNDSTKSVDIVPTTVASPAAKRVASHAGGDRCLTDGVHNDKAILETICPGTVSYWHRLDIVGMGDAASNAHIKGSVRDGEPVDVFSVSASEEFHADEQGMAADIEPHLAPTHAVQTVSATA</sequence>
<dbReference type="Pfam" id="PF03403">
    <property type="entry name" value="PAF-AH_p_II"/>
    <property type="match status" value="1"/>
</dbReference>
<dbReference type="Proteomes" id="UP001642502">
    <property type="component" value="Unassembled WGS sequence"/>
</dbReference>
<evidence type="ECO:0000256" key="2">
    <source>
        <dbReference type="ARBA" id="ARBA00022963"/>
    </source>
</evidence>
<comment type="caution">
    <text evidence="5">The sequence shown here is derived from an EMBL/GenBank/DDBJ whole genome shotgun (WGS) entry which is preliminary data.</text>
</comment>
<keyword evidence="6" id="KW-1185">Reference proteome</keyword>
<evidence type="ECO:0000256" key="3">
    <source>
        <dbReference type="ARBA" id="ARBA00023098"/>
    </source>
</evidence>
<dbReference type="PIRSF" id="PIRSF018169">
    <property type="entry name" value="PAF_acetylhydrolase"/>
    <property type="match status" value="1"/>
</dbReference>
<dbReference type="InterPro" id="IPR016715">
    <property type="entry name" value="PAF_acetylhydro_eukaryote"/>
</dbReference>
<evidence type="ECO:0000313" key="5">
    <source>
        <dbReference type="EMBL" id="CAK7269359.1"/>
    </source>
</evidence>
<comment type="similarity">
    <text evidence="4">Belongs to the serine esterase family.</text>
</comment>
<dbReference type="EC" id="3.1.1.47" evidence="4"/>
<protein>
    <recommendedName>
        <fullName evidence="4">Putative phospholipase</fullName>
        <ecNumber evidence="4">3.1.1.47</ecNumber>
    </recommendedName>
</protein>
<organism evidence="5 6">
    <name type="scientific">Sporothrix epigloea</name>
    <dbReference type="NCBI Taxonomy" id="1892477"/>
    <lineage>
        <taxon>Eukaryota</taxon>
        <taxon>Fungi</taxon>
        <taxon>Dikarya</taxon>
        <taxon>Ascomycota</taxon>
        <taxon>Pezizomycotina</taxon>
        <taxon>Sordariomycetes</taxon>
        <taxon>Sordariomycetidae</taxon>
        <taxon>Ophiostomatales</taxon>
        <taxon>Ophiostomataceae</taxon>
        <taxon>Sporothrix</taxon>
    </lineage>
</organism>
<evidence type="ECO:0000256" key="4">
    <source>
        <dbReference type="PIRNR" id="PIRNR018169"/>
    </source>
</evidence>
<comment type="catalytic activity">
    <reaction evidence="4">
        <text>a 1-O-alkyl-2-acetyl-sn-glycero-3-phosphocholine + H2O = a 1-O-alkyl-sn-glycero-3-phosphocholine + acetate + H(+)</text>
        <dbReference type="Rhea" id="RHEA:17777"/>
        <dbReference type="ChEBI" id="CHEBI:15377"/>
        <dbReference type="ChEBI" id="CHEBI:15378"/>
        <dbReference type="ChEBI" id="CHEBI:30089"/>
        <dbReference type="ChEBI" id="CHEBI:30909"/>
        <dbReference type="ChEBI" id="CHEBI:36707"/>
        <dbReference type="EC" id="3.1.1.47"/>
    </reaction>
</comment>
<dbReference type="Gene3D" id="3.40.50.1820">
    <property type="entry name" value="alpha/beta hydrolase"/>
    <property type="match status" value="1"/>
</dbReference>
<reference evidence="5 6" key="1">
    <citation type="submission" date="2024-01" db="EMBL/GenBank/DDBJ databases">
        <authorList>
            <person name="Allen C."/>
            <person name="Tagirdzhanova G."/>
        </authorList>
    </citation>
    <scope>NUCLEOTIDE SEQUENCE [LARGE SCALE GENOMIC DNA]</scope>
    <source>
        <strain evidence="5 6">CBS 119000</strain>
    </source>
</reference>
<keyword evidence="3 4" id="KW-0443">Lipid metabolism</keyword>
<dbReference type="PANTHER" id="PTHR10272:SF7">
    <property type="entry name" value="PHOSPHOLIPASE-RELATED"/>
    <property type="match status" value="1"/>
</dbReference>
<name>A0ABP0DM49_9PEZI</name>
<evidence type="ECO:0000313" key="6">
    <source>
        <dbReference type="Proteomes" id="UP001642502"/>
    </source>
</evidence>
<evidence type="ECO:0000256" key="1">
    <source>
        <dbReference type="ARBA" id="ARBA00022801"/>
    </source>
</evidence>
<proteinExistence type="inferred from homology"/>
<gene>
    <name evidence="5" type="ORF">SEPCBS119000_003527</name>
</gene>
<accession>A0ABP0DM49</accession>
<dbReference type="SUPFAM" id="SSF53474">
    <property type="entry name" value="alpha/beta-Hydrolases"/>
    <property type="match status" value="1"/>
</dbReference>
<keyword evidence="2 4" id="KW-0442">Lipid degradation</keyword>
<keyword evidence="1 4" id="KW-0378">Hydrolase</keyword>
<dbReference type="PANTHER" id="PTHR10272">
    <property type="entry name" value="PLATELET-ACTIVATING FACTOR ACETYLHYDROLASE"/>
    <property type="match status" value="1"/>
</dbReference>
<dbReference type="InterPro" id="IPR029058">
    <property type="entry name" value="AB_hydrolase_fold"/>
</dbReference>